<dbReference type="SUPFAM" id="SSF53474">
    <property type="entry name" value="alpha/beta-Hydrolases"/>
    <property type="match status" value="1"/>
</dbReference>
<dbReference type="PANTHER" id="PTHR43798:SF33">
    <property type="entry name" value="HYDROLASE, PUTATIVE (AFU_ORTHOLOGUE AFUA_2G14860)-RELATED"/>
    <property type="match status" value="1"/>
</dbReference>
<accession>A0A4R1GIJ0</accession>
<dbReference type="GO" id="GO:0016020">
    <property type="term" value="C:membrane"/>
    <property type="evidence" value="ECO:0007669"/>
    <property type="project" value="TreeGrafter"/>
</dbReference>
<reference evidence="2 3" key="1">
    <citation type="submission" date="2019-03" db="EMBL/GenBank/DDBJ databases">
        <title>Genomic Encyclopedia of Archaeal and Bacterial Type Strains, Phase II (KMG-II): from individual species to whole genera.</title>
        <authorList>
            <person name="Goeker M."/>
        </authorList>
    </citation>
    <scope>NUCLEOTIDE SEQUENCE [LARGE SCALE GENOMIC DNA]</scope>
    <source>
        <strain evidence="2 3">DSM 27697</strain>
    </source>
</reference>
<dbReference type="InterPro" id="IPR029058">
    <property type="entry name" value="AB_hydrolase_fold"/>
</dbReference>
<dbReference type="InterPro" id="IPR000073">
    <property type="entry name" value="AB_hydrolase_1"/>
</dbReference>
<dbReference type="Gene3D" id="3.40.50.1820">
    <property type="entry name" value="alpha/beta hydrolase"/>
    <property type="match status" value="1"/>
</dbReference>
<dbReference type="EMBL" id="SMFU01000009">
    <property type="protein sequence ID" value="TCK05709.1"/>
    <property type="molecule type" value="Genomic_DNA"/>
</dbReference>
<comment type="caution">
    <text evidence="2">The sequence shown here is derived from an EMBL/GenBank/DDBJ whole genome shotgun (WGS) entry which is preliminary data.</text>
</comment>
<dbReference type="AlphaFoldDB" id="A0A4R1GIJ0"/>
<dbReference type="Proteomes" id="UP000294546">
    <property type="component" value="Unassembled WGS sequence"/>
</dbReference>
<dbReference type="InterPro" id="IPR050266">
    <property type="entry name" value="AB_hydrolase_sf"/>
</dbReference>
<dbReference type="PRINTS" id="PR00111">
    <property type="entry name" value="ABHYDROLASE"/>
</dbReference>
<name>A0A4R1GIJ0_9GAMM</name>
<dbReference type="PANTHER" id="PTHR43798">
    <property type="entry name" value="MONOACYLGLYCEROL LIPASE"/>
    <property type="match status" value="1"/>
</dbReference>
<proteinExistence type="predicted"/>
<sequence length="291" mass="32718">MRRGNILSLDSGGFHRLHYQEWGSASNERVLICVHGMARNSRDFDELALALSRNYRVICPDLPGRGESDWLANPKDYSLVQYVQDMVALIARVDAARVDWIGTSLGGLIGICLAAQPNTPIRRLVLNDIGPFIPQTALQRIAGYLGDHRFDDENAMESWLRDLYTAFAGISDRQWQHLVTHGQRVCEDGRLGLHYDPAIAINAAENAQADVDIWSLWEQVACPQLLLHGRDSDVLRTDTVEQMQARKQDLQIHSLEGIGHAPALMSKDQIALLVEWLRATQSQVFTDKEEL</sequence>
<organism evidence="2 3">
    <name type="scientific">Marinobacterium mangrovicola</name>
    <dbReference type="NCBI Taxonomy" id="1476959"/>
    <lineage>
        <taxon>Bacteria</taxon>
        <taxon>Pseudomonadati</taxon>
        <taxon>Pseudomonadota</taxon>
        <taxon>Gammaproteobacteria</taxon>
        <taxon>Oceanospirillales</taxon>
        <taxon>Oceanospirillaceae</taxon>
        <taxon>Marinobacterium</taxon>
    </lineage>
</organism>
<evidence type="ECO:0000313" key="2">
    <source>
        <dbReference type="EMBL" id="TCK05709.1"/>
    </source>
</evidence>
<evidence type="ECO:0000259" key="1">
    <source>
        <dbReference type="Pfam" id="PF12697"/>
    </source>
</evidence>
<dbReference type="Pfam" id="PF12697">
    <property type="entry name" value="Abhydrolase_6"/>
    <property type="match status" value="1"/>
</dbReference>
<gene>
    <name evidence="2" type="ORF">CLV83_2637</name>
</gene>
<feature type="domain" description="AB hydrolase-1" evidence="1">
    <location>
        <begin position="31"/>
        <end position="268"/>
    </location>
</feature>
<keyword evidence="3" id="KW-1185">Reference proteome</keyword>
<dbReference type="RefSeq" id="WP_132293078.1">
    <property type="nucleotide sequence ID" value="NZ_SMFU01000009.1"/>
</dbReference>
<evidence type="ECO:0000313" key="3">
    <source>
        <dbReference type="Proteomes" id="UP000294546"/>
    </source>
</evidence>
<dbReference type="OrthoDB" id="9791366at2"/>
<protein>
    <submittedName>
        <fullName evidence="2">Pimeloyl-ACP methyl ester carboxylesterase</fullName>
    </submittedName>
</protein>